<proteinExistence type="predicted"/>
<dbReference type="AlphaFoldDB" id="A0AAE1JVJ8"/>
<sequence>MRWQDHGLDQEAVTSDRTLKQVLEFSESFTFLLSSFNLRRSLKNHIKIDCGWIADDFNVVEASAEDEIKRRRG</sequence>
<reference evidence="1" key="1">
    <citation type="submission" date="2023-10" db="EMBL/GenBank/DDBJ databases">
        <title>Chromosome-level genome of the transformable northern wattle, Acacia crassicarpa.</title>
        <authorList>
            <person name="Massaro I."/>
            <person name="Sinha N.R."/>
            <person name="Poethig S."/>
            <person name="Leichty A.R."/>
        </authorList>
    </citation>
    <scope>NUCLEOTIDE SEQUENCE</scope>
    <source>
        <strain evidence="1">Acra3RX</strain>
        <tissue evidence="1">Leaf</tissue>
    </source>
</reference>
<accession>A0AAE1JVJ8</accession>
<name>A0AAE1JVJ8_9FABA</name>
<gene>
    <name evidence="1" type="ORF">QN277_019369</name>
</gene>
<evidence type="ECO:0000313" key="2">
    <source>
        <dbReference type="Proteomes" id="UP001293593"/>
    </source>
</evidence>
<evidence type="ECO:0000313" key="1">
    <source>
        <dbReference type="EMBL" id="KAK4276423.1"/>
    </source>
</evidence>
<keyword evidence="2" id="KW-1185">Reference proteome</keyword>
<protein>
    <submittedName>
        <fullName evidence="1">Uncharacterized protein</fullName>
    </submittedName>
</protein>
<dbReference type="Proteomes" id="UP001293593">
    <property type="component" value="Unassembled WGS sequence"/>
</dbReference>
<comment type="caution">
    <text evidence="1">The sequence shown here is derived from an EMBL/GenBank/DDBJ whole genome shotgun (WGS) entry which is preliminary data.</text>
</comment>
<dbReference type="EMBL" id="JAWXYG010000004">
    <property type="protein sequence ID" value="KAK4276423.1"/>
    <property type="molecule type" value="Genomic_DNA"/>
</dbReference>
<organism evidence="1 2">
    <name type="scientific">Acacia crassicarpa</name>
    <name type="common">northern wattle</name>
    <dbReference type="NCBI Taxonomy" id="499986"/>
    <lineage>
        <taxon>Eukaryota</taxon>
        <taxon>Viridiplantae</taxon>
        <taxon>Streptophyta</taxon>
        <taxon>Embryophyta</taxon>
        <taxon>Tracheophyta</taxon>
        <taxon>Spermatophyta</taxon>
        <taxon>Magnoliopsida</taxon>
        <taxon>eudicotyledons</taxon>
        <taxon>Gunneridae</taxon>
        <taxon>Pentapetalae</taxon>
        <taxon>rosids</taxon>
        <taxon>fabids</taxon>
        <taxon>Fabales</taxon>
        <taxon>Fabaceae</taxon>
        <taxon>Caesalpinioideae</taxon>
        <taxon>mimosoid clade</taxon>
        <taxon>Acacieae</taxon>
        <taxon>Acacia</taxon>
    </lineage>
</organism>